<dbReference type="Gene3D" id="3.30.450.30">
    <property type="entry name" value="Dynein light chain 2a, cytoplasmic"/>
    <property type="match status" value="1"/>
</dbReference>
<sequence length="112" mass="12338">MSDVDTLIHQIADDPTVIGYVVLNSDGIPVKQHERMPYEKAVMYAQLISEFYIKAKDCMRDLLQSGPPRAAGMAAIAYVGGGNDSELTNFRMRTKEGTEIIAVANTEYILAL</sequence>
<dbReference type="Pfam" id="PF03259">
    <property type="entry name" value="Robl_LC7"/>
    <property type="match status" value="1"/>
</dbReference>
<evidence type="ECO:0000313" key="4">
    <source>
        <dbReference type="Proteomes" id="UP000007800"/>
    </source>
</evidence>
<evidence type="ECO:0000313" key="3">
    <source>
        <dbReference type="EMBL" id="EEQ98541.1"/>
    </source>
</evidence>
<reference evidence="3 4" key="1">
    <citation type="submission" date="2008-07" db="EMBL/GenBank/DDBJ databases">
        <authorList>
            <person name="El-Sayed N."/>
            <person name="Caler E."/>
            <person name="Inman J."/>
            <person name="Amedeo P."/>
            <person name="Hass B."/>
            <person name="Wortman J."/>
        </authorList>
    </citation>
    <scope>NUCLEOTIDE SEQUENCE [LARGE SCALE GENOMIC DNA]</scope>
    <source>
        <strain evidence="4">ATCC 50983 / TXsc</strain>
    </source>
</reference>
<evidence type="ECO:0000259" key="2">
    <source>
        <dbReference type="Pfam" id="PF03259"/>
    </source>
</evidence>
<feature type="domain" description="Roadblock/LAMTOR2" evidence="2">
    <location>
        <begin position="5"/>
        <end position="63"/>
    </location>
</feature>
<dbReference type="EMBL" id="GG686575">
    <property type="protein sequence ID" value="EEQ98541.1"/>
    <property type="molecule type" value="Genomic_DNA"/>
</dbReference>
<dbReference type="RefSeq" id="XP_002765824.1">
    <property type="nucleotide sequence ID" value="XM_002765778.1"/>
</dbReference>
<comment type="similarity">
    <text evidence="1">Belongs to the GAMAD family.</text>
</comment>
<dbReference type="OMA" id="CLQSCRF"/>
<name>C5LXL9_PERM5</name>
<keyword evidence="4" id="KW-1185">Reference proteome</keyword>
<gene>
    <name evidence="3" type="ORF">Pmar_PMAR008426</name>
</gene>
<dbReference type="GeneID" id="9041060"/>
<dbReference type="OrthoDB" id="9985637at2759"/>
<dbReference type="AlphaFoldDB" id="C5LXL9"/>
<evidence type="ECO:0000256" key="1">
    <source>
        <dbReference type="ARBA" id="ARBA00007191"/>
    </source>
</evidence>
<organism evidence="4">
    <name type="scientific">Perkinsus marinus (strain ATCC 50983 / TXsc)</name>
    <dbReference type="NCBI Taxonomy" id="423536"/>
    <lineage>
        <taxon>Eukaryota</taxon>
        <taxon>Sar</taxon>
        <taxon>Alveolata</taxon>
        <taxon>Perkinsozoa</taxon>
        <taxon>Perkinsea</taxon>
        <taxon>Perkinsida</taxon>
        <taxon>Perkinsidae</taxon>
        <taxon>Perkinsus</taxon>
    </lineage>
</organism>
<dbReference type="SUPFAM" id="SSF103196">
    <property type="entry name" value="Roadblock/LC7 domain"/>
    <property type="match status" value="1"/>
</dbReference>
<dbReference type="InterPro" id="IPR004942">
    <property type="entry name" value="Roadblock/LAMTOR2_dom"/>
</dbReference>
<proteinExistence type="inferred from homology"/>
<accession>C5LXL9</accession>
<protein>
    <recommendedName>
        <fullName evidence="2">Roadblock/LAMTOR2 domain-containing protein</fullName>
    </recommendedName>
</protein>
<dbReference type="PANTHER" id="PTHR10779">
    <property type="entry name" value="DYNEIN LIGHT CHAIN ROADBLOCK"/>
    <property type="match status" value="1"/>
</dbReference>
<dbReference type="InParanoid" id="C5LXL9"/>
<dbReference type="Proteomes" id="UP000007800">
    <property type="component" value="Unassembled WGS sequence"/>
</dbReference>